<dbReference type="EC" id="3.4.23.43" evidence="4"/>
<organism evidence="4 5">
    <name type="scientific">Microbacterium amylolyticum</name>
    <dbReference type="NCBI Taxonomy" id="936337"/>
    <lineage>
        <taxon>Bacteria</taxon>
        <taxon>Bacillati</taxon>
        <taxon>Actinomycetota</taxon>
        <taxon>Actinomycetes</taxon>
        <taxon>Micrococcales</taxon>
        <taxon>Microbacteriaceae</taxon>
        <taxon>Microbacterium</taxon>
    </lineage>
</organism>
<feature type="transmembrane region" description="Helical" evidence="2">
    <location>
        <begin position="60"/>
        <end position="78"/>
    </location>
</feature>
<evidence type="ECO:0000256" key="2">
    <source>
        <dbReference type="SAM" id="Phobius"/>
    </source>
</evidence>
<keyword evidence="2" id="KW-1133">Transmembrane helix</keyword>
<feature type="transmembrane region" description="Helical" evidence="2">
    <location>
        <begin position="137"/>
        <end position="155"/>
    </location>
</feature>
<comment type="similarity">
    <text evidence="1">Belongs to the peptidase A24 family.</text>
</comment>
<feature type="transmembrane region" description="Helical" evidence="2">
    <location>
        <begin position="36"/>
        <end position="54"/>
    </location>
</feature>
<gene>
    <name evidence="4" type="ORF">JOF34_000607</name>
</gene>
<feature type="transmembrane region" description="Helical" evidence="2">
    <location>
        <begin position="6"/>
        <end position="24"/>
    </location>
</feature>
<accession>A0ABS4ZHQ0</accession>
<sequence length="156" mass="15988">MLPADVFLLITQTTFFCVSARLIYVDVMEHRLPNIMVLPLTAGVVIALLILSLATADLGALVRSVAGGIALGGFYLLLRAGSRGALGGGDVKLAIPLGLLLAWDGWAALVVGAGLAFVLGGIASVVLLLARLATRGTHIAFGPWMLIGACLGLALT</sequence>
<dbReference type="RefSeq" id="WP_165137421.1">
    <property type="nucleotide sequence ID" value="NZ_CP049253.1"/>
</dbReference>
<dbReference type="EC" id="2.1.1.-" evidence="4"/>
<keyword evidence="4" id="KW-0808">Transferase</keyword>
<evidence type="ECO:0000313" key="4">
    <source>
        <dbReference type="EMBL" id="MBP2436021.1"/>
    </source>
</evidence>
<dbReference type="Proteomes" id="UP001519362">
    <property type="component" value="Unassembled WGS sequence"/>
</dbReference>
<dbReference type="Pfam" id="PF01478">
    <property type="entry name" value="Peptidase_A24"/>
    <property type="match status" value="1"/>
</dbReference>
<dbReference type="EMBL" id="JAGIOL010000001">
    <property type="protein sequence ID" value="MBP2436021.1"/>
    <property type="molecule type" value="Genomic_DNA"/>
</dbReference>
<dbReference type="Gene3D" id="1.20.120.1220">
    <property type="match status" value="1"/>
</dbReference>
<dbReference type="GO" id="GO:0032259">
    <property type="term" value="P:methylation"/>
    <property type="evidence" value="ECO:0007669"/>
    <property type="project" value="UniProtKB-KW"/>
</dbReference>
<name>A0ABS4ZHQ0_9MICO</name>
<proteinExistence type="inferred from homology"/>
<dbReference type="PANTHER" id="PTHR30487">
    <property type="entry name" value="TYPE 4 PREPILIN-LIKE PROTEINS LEADER PEPTIDE-PROCESSING ENZYME"/>
    <property type="match status" value="1"/>
</dbReference>
<evidence type="ECO:0000259" key="3">
    <source>
        <dbReference type="Pfam" id="PF01478"/>
    </source>
</evidence>
<dbReference type="InterPro" id="IPR000045">
    <property type="entry name" value="Prepilin_IV_endopep_pep"/>
</dbReference>
<keyword evidence="4" id="KW-0378">Hydrolase</keyword>
<comment type="caution">
    <text evidence="4">The sequence shown here is derived from an EMBL/GenBank/DDBJ whole genome shotgun (WGS) entry which is preliminary data.</text>
</comment>
<dbReference type="GO" id="GO:0004190">
    <property type="term" value="F:aspartic-type endopeptidase activity"/>
    <property type="evidence" value="ECO:0007669"/>
    <property type="project" value="UniProtKB-EC"/>
</dbReference>
<feature type="domain" description="Prepilin type IV endopeptidase peptidase" evidence="3">
    <location>
        <begin position="15"/>
        <end position="119"/>
    </location>
</feature>
<dbReference type="GO" id="GO:0008168">
    <property type="term" value="F:methyltransferase activity"/>
    <property type="evidence" value="ECO:0007669"/>
    <property type="project" value="UniProtKB-KW"/>
</dbReference>
<keyword evidence="2" id="KW-0472">Membrane</keyword>
<dbReference type="PANTHER" id="PTHR30487:SF0">
    <property type="entry name" value="PREPILIN LEADER PEPTIDASE_N-METHYLTRANSFERASE-RELATED"/>
    <property type="match status" value="1"/>
</dbReference>
<evidence type="ECO:0000256" key="1">
    <source>
        <dbReference type="ARBA" id="ARBA00005801"/>
    </source>
</evidence>
<evidence type="ECO:0000313" key="5">
    <source>
        <dbReference type="Proteomes" id="UP001519362"/>
    </source>
</evidence>
<dbReference type="InterPro" id="IPR050882">
    <property type="entry name" value="Prepilin_peptidase/N-MTase"/>
</dbReference>
<feature type="transmembrane region" description="Helical" evidence="2">
    <location>
        <begin position="109"/>
        <end position="130"/>
    </location>
</feature>
<keyword evidence="2" id="KW-0812">Transmembrane</keyword>
<keyword evidence="4" id="KW-0489">Methyltransferase</keyword>
<protein>
    <submittedName>
        <fullName evidence="4">Leader peptidase (Prepilin peptidase)/N-methyltransferase</fullName>
        <ecNumber evidence="4">2.1.1.-</ecNumber>
        <ecNumber evidence="4">3.4.23.43</ecNumber>
    </submittedName>
</protein>
<reference evidence="4 5" key="1">
    <citation type="submission" date="2021-03" db="EMBL/GenBank/DDBJ databases">
        <title>Sequencing the genomes of 1000 actinobacteria strains.</title>
        <authorList>
            <person name="Klenk H.-P."/>
        </authorList>
    </citation>
    <scope>NUCLEOTIDE SEQUENCE [LARGE SCALE GENOMIC DNA]</scope>
    <source>
        <strain evidence="4 5">DSM 24221</strain>
    </source>
</reference>
<keyword evidence="5" id="KW-1185">Reference proteome</keyword>